<organism evidence="3 4">
    <name type="scientific">Streptococcus rupicaprae</name>
    <dbReference type="NCBI Taxonomy" id="759619"/>
    <lineage>
        <taxon>Bacteria</taxon>
        <taxon>Bacillati</taxon>
        <taxon>Bacillota</taxon>
        <taxon>Bacilli</taxon>
        <taxon>Lactobacillales</taxon>
        <taxon>Streptococcaceae</taxon>
        <taxon>Streptococcus</taxon>
    </lineage>
</organism>
<feature type="region of interest" description="Disordered" evidence="1">
    <location>
        <begin position="1"/>
        <end position="145"/>
    </location>
</feature>
<feature type="compositionally biased region" description="Polar residues" evidence="1">
    <location>
        <begin position="85"/>
        <end position="116"/>
    </location>
</feature>
<feature type="transmembrane region" description="Helical" evidence="2">
    <location>
        <begin position="155"/>
        <end position="175"/>
    </location>
</feature>
<comment type="caution">
    <text evidence="3">The sequence shown here is derived from an EMBL/GenBank/DDBJ whole genome shotgun (WGS) entry which is preliminary data.</text>
</comment>
<feature type="non-terminal residue" evidence="3">
    <location>
        <position position="1"/>
    </location>
</feature>
<reference evidence="3 4" key="1">
    <citation type="submission" date="2024-06" db="EMBL/GenBank/DDBJ databases">
        <title>Genomic Encyclopedia of Type Strains, Phase IV (KMG-IV): sequencing the most valuable type-strain genomes for metagenomic binning, comparative biology and taxonomic classification.</title>
        <authorList>
            <person name="Goeker M."/>
        </authorList>
    </citation>
    <scope>NUCLEOTIDE SEQUENCE [LARGE SCALE GENOMIC DNA]</scope>
    <source>
        <strain evidence="3 4">DSM 28303</strain>
    </source>
</reference>
<name>A0ABV2FKV6_9STRE</name>
<feature type="compositionally biased region" description="Basic and acidic residues" evidence="1">
    <location>
        <begin position="120"/>
        <end position="130"/>
    </location>
</feature>
<dbReference type="Proteomes" id="UP001549122">
    <property type="component" value="Unassembled WGS sequence"/>
</dbReference>
<keyword evidence="2" id="KW-0472">Membrane</keyword>
<dbReference type="RefSeq" id="WP_354366246.1">
    <property type="nucleotide sequence ID" value="NZ_JBEPLO010000036.1"/>
</dbReference>
<sequence length="185" mass="19420">TEGLSGLSGERNPLLGGTTEGLPGLSGERSPLGGTTEGLPGLSGERIPLLGGTTEGLSGLSGEGTPLLGDTTPGLLGLSGDRTLSIGSANQNQQSLMTTHQPRSNEYGSQSTSEKSTGGVKERDKNKENSSSELVSQTLQGSKDKKSYPRELMRVYPVALFLFLATITIISISYYNTKLEKKSEK</sequence>
<accession>A0ABV2FKV6</accession>
<evidence type="ECO:0000256" key="2">
    <source>
        <dbReference type="SAM" id="Phobius"/>
    </source>
</evidence>
<evidence type="ECO:0000313" key="4">
    <source>
        <dbReference type="Proteomes" id="UP001549122"/>
    </source>
</evidence>
<gene>
    <name evidence="3" type="ORF">ABID29_002310</name>
</gene>
<keyword evidence="2" id="KW-1133">Transmembrane helix</keyword>
<feature type="compositionally biased region" description="Polar residues" evidence="1">
    <location>
        <begin position="131"/>
        <end position="141"/>
    </location>
</feature>
<feature type="compositionally biased region" description="Low complexity" evidence="1">
    <location>
        <begin position="13"/>
        <end position="81"/>
    </location>
</feature>
<evidence type="ECO:0000256" key="1">
    <source>
        <dbReference type="SAM" id="MobiDB-lite"/>
    </source>
</evidence>
<dbReference type="EMBL" id="JBEPLO010000036">
    <property type="protein sequence ID" value="MET3559161.1"/>
    <property type="molecule type" value="Genomic_DNA"/>
</dbReference>
<keyword evidence="2" id="KW-0812">Transmembrane</keyword>
<proteinExistence type="predicted"/>
<evidence type="ECO:0000313" key="3">
    <source>
        <dbReference type="EMBL" id="MET3559161.1"/>
    </source>
</evidence>
<keyword evidence="4" id="KW-1185">Reference proteome</keyword>
<protein>
    <submittedName>
        <fullName evidence="3">Uncharacterized protein</fullName>
    </submittedName>
</protein>